<organism evidence="2 3">
    <name type="scientific">Haloarcula quadrata</name>
    <dbReference type="NCBI Taxonomy" id="182779"/>
    <lineage>
        <taxon>Archaea</taxon>
        <taxon>Methanobacteriati</taxon>
        <taxon>Methanobacteriota</taxon>
        <taxon>Stenosarchaea group</taxon>
        <taxon>Halobacteria</taxon>
        <taxon>Halobacteriales</taxon>
        <taxon>Haloarculaceae</taxon>
        <taxon>Haloarcula</taxon>
    </lineage>
</organism>
<dbReference type="PROSITE" id="PS50222">
    <property type="entry name" value="EF_HAND_2"/>
    <property type="match status" value="1"/>
</dbReference>
<proteinExistence type="predicted"/>
<dbReference type="Proteomes" id="UP000268233">
    <property type="component" value="Unassembled WGS sequence"/>
</dbReference>
<comment type="caution">
    <text evidence="2">The sequence shown here is derived from an EMBL/GenBank/DDBJ whole genome shotgun (WGS) entry which is preliminary data.</text>
</comment>
<dbReference type="InterPro" id="IPR026452">
    <property type="entry name" value="Surf_glycop_sig_pep"/>
</dbReference>
<evidence type="ECO:0000313" key="3">
    <source>
        <dbReference type="Proteomes" id="UP000268233"/>
    </source>
</evidence>
<evidence type="ECO:0000313" key="2">
    <source>
        <dbReference type="EMBL" id="RKS75848.1"/>
    </source>
</evidence>
<keyword evidence="3" id="KW-1185">Reference proteome</keyword>
<dbReference type="RefSeq" id="WP_121304570.1">
    <property type="nucleotide sequence ID" value="NZ_RBWW01000003.1"/>
</dbReference>
<name>A0A495QQV8_9EURY</name>
<dbReference type="EMBL" id="RBWW01000003">
    <property type="protein sequence ID" value="RKS75848.1"/>
    <property type="molecule type" value="Genomic_DNA"/>
</dbReference>
<reference evidence="2 3" key="1">
    <citation type="submission" date="2018-10" db="EMBL/GenBank/DDBJ databases">
        <title>Genomic Encyclopedia of Archaeal and Bacterial Type Strains, Phase II (KMG-II): from individual species to whole genera.</title>
        <authorList>
            <person name="Goeker M."/>
        </authorList>
    </citation>
    <scope>NUCLEOTIDE SEQUENCE [LARGE SCALE GENOMIC DNA]</scope>
    <source>
        <strain evidence="2 3">DSM 11927</strain>
    </source>
</reference>
<dbReference type="InterPro" id="IPR018247">
    <property type="entry name" value="EF_Hand_1_Ca_BS"/>
</dbReference>
<accession>A0A495QQV8</accession>
<dbReference type="NCBIfam" id="TIGR04207">
    <property type="entry name" value="halo_sig_pep"/>
    <property type="match status" value="1"/>
</dbReference>
<dbReference type="AlphaFoldDB" id="A0A495QQV8"/>
<gene>
    <name evidence="2" type="ORF">BDK61_4371</name>
</gene>
<protein>
    <submittedName>
        <fullName evidence="2">Surface glycoprotein (TIGR04207 family)</fullName>
    </submittedName>
</protein>
<sequence>MKTKSSGKKVRSLILAMMMVLSVFGGTIAIAGSAAANAPGNNQAFDAGNAPGDNTQTTDTTQGLNTEIANITFQSPGNVTNVEVNASNGTDATGISPSDIRRVNVTLVDSNNNAVESNQVTYDSDNVNVSFDGNATDGDDVKGLRVTAEVAGSASDGDAIDAGVIVRDTQTGTAFEGTSPYDTAGSQTVVVTDTFASAQVKRTGAQGSSVNDATVQFINDETGTIIAEDTTDTSGATASVRVPPNVDLTATATKGGFTQSSSRVAQVPEGQSLELDVTITPQGVPKNITVIAEEPDSETAIANGTDTVTYYAQVTGDFGQQTDQPLNGFDVSTAVTDPAPNESSVDVVPTTDTTQEVVLPNGSTANGTVEFAISDSEAEQPSIEFSVDDNTSVNTSVEPNFRNARGNARLNGEVTTNESEIVQDATVWVAYDGENQTLANAQESAPFLVSGVDSEGKYTIEGIDASQNPVNIYVDAPGFNGVNLTGTSDDLDFVAADETETVTSGQTENHDITIFPGGPAQEFRLNVTVDDGNKAVDVPEDGQVTADVSVEQRPEGSSTGYVAAENQEIAVSTVQNGTLSPETTNVTTDDNGSAQVTFSAENTGATNITALTENRDGDNFSASGSEEAKVTVFGTAEITGDVVNEDDEPLAAGQATVQLFVENDTSGTFEPVQIDGVNRTSEIGSGGSYVFTNVRSGEQYQMVATADNVGTDNQTVGSATTNGEVPAGTTTNDIVVVGVEPDTGSGLSGAAAEYDADQDGQISIGELGTAATDFSNDEISITELSDVATAYSS</sequence>
<feature type="domain" description="EF-hand" evidence="1">
    <location>
        <begin position="752"/>
        <end position="777"/>
    </location>
</feature>
<dbReference type="InterPro" id="IPR002048">
    <property type="entry name" value="EF_hand_dom"/>
</dbReference>
<evidence type="ECO:0000259" key="1">
    <source>
        <dbReference type="PROSITE" id="PS50222"/>
    </source>
</evidence>
<dbReference type="PROSITE" id="PS00018">
    <property type="entry name" value="EF_HAND_1"/>
    <property type="match status" value="1"/>
</dbReference>
<dbReference type="GO" id="GO:0005509">
    <property type="term" value="F:calcium ion binding"/>
    <property type="evidence" value="ECO:0007669"/>
    <property type="project" value="InterPro"/>
</dbReference>